<reference evidence="2" key="2">
    <citation type="submission" date="2014-07" db="EMBL/GenBank/DDBJ databases">
        <authorList>
            <person name="Hull J."/>
        </authorList>
    </citation>
    <scope>NUCLEOTIDE SEQUENCE</scope>
</reference>
<feature type="region of interest" description="Disordered" evidence="1">
    <location>
        <begin position="40"/>
        <end position="63"/>
    </location>
</feature>
<feature type="non-terminal residue" evidence="2">
    <location>
        <position position="104"/>
    </location>
</feature>
<feature type="non-terminal residue" evidence="2">
    <location>
        <position position="1"/>
    </location>
</feature>
<name>A0A0A9WYQ7_LYGHE</name>
<sequence length="104" mass="11502">IKSLTLGSYAAKIIGSGNCKEGNEEPTLSVDVLAVSIQNQSSQQYMSDSEEHDNSPDEERGEEEILAQLDENEENITSIDDILKQLDDEDALEGTVEEKELIEM</sequence>
<evidence type="ECO:0000256" key="1">
    <source>
        <dbReference type="SAM" id="MobiDB-lite"/>
    </source>
</evidence>
<evidence type="ECO:0000313" key="2">
    <source>
        <dbReference type="EMBL" id="JAG12899.1"/>
    </source>
</evidence>
<dbReference type="AlphaFoldDB" id="A0A0A9WYQ7"/>
<protein>
    <submittedName>
        <fullName evidence="2">Uncharacterized protein</fullName>
    </submittedName>
</protein>
<reference evidence="2" key="1">
    <citation type="journal article" date="2014" name="PLoS ONE">
        <title>Transcriptome-Based Identification of ABC Transporters in the Western Tarnished Plant Bug Lygus hesperus.</title>
        <authorList>
            <person name="Hull J.J."/>
            <person name="Chaney K."/>
            <person name="Geib S.M."/>
            <person name="Fabrick J.A."/>
            <person name="Brent C.S."/>
            <person name="Walsh D."/>
            <person name="Lavine L.C."/>
        </authorList>
    </citation>
    <scope>NUCLEOTIDE SEQUENCE</scope>
</reference>
<dbReference type="EMBL" id="GBHO01030705">
    <property type="protein sequence ID" value="JAG12899.1"/>
    <property type="molecule type" value="Transcribed_RNA"/>
</dbReference>
<organism evidence="2">
    <name type="scientific">Lygus hesperus</name>
    <name type="common">Western plant bug</name>
    <dbReference type="NCBI Taxonomy" id="30085"/>
    <lineage>
        <taxon>Eukaryota</taxon>
        <taxon>Metazoa</taxon>
        <taxon>Ecdysozoa</taxon>
        <taxon>Arthropoda</taxon>
        <taxon>Hexapoda</taxon>
        <taxon>Insecta</taxon>
        <taxon>Pterygota</taxon>
        <taxon>Neoptera</taxon>
        <taxon>Paraneoptera</taxon>
        <taxon>Hemiptera</taxon>
        <taxon>Heteroptera</taxon>
        <taxon>Panheteroptera</taxon>
        <taxon>Cimicomorpha</taxon>
        <taxon>Miridae</taxon>
        <taxon>Mirini</taxon>
        <taxon>Lygus</taxon>
    </lineage>
</organism>
<gene>
    <name evidence="2" type="ORF">CM83_104953</name>
</gene>
<accession>A0A0A9WYQ7</accession>
<proteinExistence type="predicted"/>